<proteinExistence type="predicted"/>
<sequence length="236" mass="27009">MQLAHPAVGLGVAEHSATLTRPLDRLRATMTYIYALTLGTEAERRAVAQGVNRAHGPVRSDRYDAFDPELQLWVAATLYRGGATLAEIFHGPLPAEEAEAMYRHAAIYGTTLQMPASLWPADRAAFEVYWERTLARLQVEPTVQRFVDALLDGGAVPWWLRGLMPLQRFFTRALLPPALRSAFGLPWTARDQRRWERFLRFGPRFYWSLPRWLRHLPAALVLRDMRRRLAAGRRPI</sequence>
<reference evidence="2 3" key="1">
    <citation type="submission" date="2020-10" db="EMBL/GenBank/DDBJ databases">
        <title>Ramlibacter sp. HM2 16S ribosomal RNA gene Genome sequencing and assembly.</title>
        <authorList>
            <person name="Kang M."/>
        </authorList>
    </citation>
    <scope>NUCLEOTIDE SEQUENCE [LARGE SCALE GENOMIC DNA]</scope>
    <source>
        <strain evidence="2 3">HM2</strain>
    </source>
</reference>
<dbReference type="Proteomes" id="UP000806285">
    <property type="component" value="Unassembled WGS sequence"/>
</dbReference>
<dbReference type="PANTHER" id="PTHR36151">
    <property type="entry name" value="BLR2777 PROTEIN"/>
    <property type="match status" value="1"/>
</dbReference>
<evidence type="ECO:0000259" key="1">
    <source>
        <dbReference type="Pfam" id="PF09995"/>
    </source>
</evidence>
<dbReference type="InterPro" id="IPR018713">
    <property type="entry name" value="MPAB/Lcp_cat_dom"/>
</dbReference>
<protein>
    <submittedName>
        <fullName evidence="2">DUF2236 domain-containing protein</fullName>
    </submittedName>
</protein>
<keyword evidence="3" id="KW-1185">Reference proteome</keyword>
<dbReference type="Pfam" id="PF09995">
    <property type="entry name" value="MPAB_Lcp_cat"/>
    <property type="match status" value="1"/>
</dbReference>
<comment type="caution">
    <text evidence="2">The sequence shown here is derived from an EMBL/GenBank/DDBJ whole genome shotgun (WGS) entry which is preliminary data.</text>
</comment>
<feature type="domain" description="ER-bound oxygenase mpaB/mpaB'/Rubber oxygenase catalytic" evidence="1">
    <location>
        <begin position="1"/>
        <end position="201"/>
    </location>
</feature>
<evidence type="ECO:0000313" key="2">
    <source>
        <dbReference type="EMBL" id="MBE7366823.1"/>
    </source>
</evidence>
<gene>
    <name evidence="2" type="ORF">IM787_04525</name>
</gene>
<dbReference type="EMBL" id="JADDIV010000001">
    <property type="protein sequence ID" value="MBE7366823.1"/>
    <property type="molecule type" value="Genomic_DNA"/>
</dbReference>
<evidence type="ECO:0000313" key="3">
    <source>
        <dbReference type="Proteomes" id="UP000806285"/>
    </source>
</evidence>
<name>A0ABR9S016_9BURK</name>
<accession>A0ABR9S016</accession>
<dbReference type="PANTHER" id="PTHR36151:SF3">
    <property type="entry name" value="ER-BOUND OXYGENASE MPAB_MPAB'_RUBBER OXYGENASE CATALYTIC DOMAIN-CONTAINING PROTEIN"/>
    <property type="match status" value="1"/>
</dbReference>
<organism evidence="2 3">
    <name type="scientific">Ramlibacter pallidus</name>
    <dbReference type="NCBI Taxonomy" id="2780087"/>
    <lineage>
        <taxon>Bacteria</taxon>
        <taxon>Pseudomonadati</taxon>
        <taxon>Pseudomonadota</taxon>
        <taxon>Betaproteobacteria</taxon>
        <taxon>Burkholderiales</taxon>
        <taxon>Comamonadaceae</taxon>
        <taxon>Ramlibacter</taxon>
    </lineage>
</organism>